<dbReference type="SMART" id="SM00382">
    <property type="entry name" value="AAA"/>
    <property type="match status" value="1"/>
</dbReference>
<comment type="caution">
    <text evidence="3">The sequence shown here is derived from an EMBL/GenBank/DDBJ whole genome shotgun (WGS) entry which is preliminary data.</text>
</comment>
<reference evidence="3 4" key="1">
    <citation type="submission" date="2023-09" db="EMBL/GenBank/DDBJ databases">
        <authorList>
            <person name="Rey-Velasco X."/>
        </authorList>
    </citation>
    <scope>NUCLEOTIDE SEQUENCE [LARGE SCALE GENOMIC DNA]</scope>
    <source>
        <strain evidence="3 4">W332</strain>
    </source>
</reference>
<dbReference type="EC" id="3.6.5.-" evidence="3"/>
<dbReference type="RefSeq" id="WP_311425914.1">
    <property type="nucleotide sequence ID" value="NZ_JAVRIA010000001.1"/>
</dbReference>
<dbReference type="Pfam" id="PF03308">
    <property type="entry name" value="MeaB"/>
    <property type="match status" value="1"/>
</dbReference>
<dbReference type="NCBIfam" id="TIGR00750">
    <property type="entry name" value="lao"/>
    <property type="match status" value="1"/>
</dbReference>
<evidence type="ECO:0000313" key="4">
    <source>
        <dbReference type="Proteomes" id="UP001259492"/>
    </source>
</evidence>
<dbReference type="InterPro" id="IPR005129">
    <property type="entry name" value="GTPase_ArgK"/>
</dbReference>
<protein>
    <submittedName>
        <fullName evidence="3">Methylmalonyl Co-A mutase-associated GTPase MeaB</fullName>
        <ecNumber evidence="3">3.6.5.-</ecNumber>
    </submittedName>
</protein>
<dbReference type="EMBL" id="JAVRIA010000001">
    <property type="protein sequence ID" value="MDT0557141.1"/>
    <property type="molecule type" value="Genomic_DNA"/>
</dbReference>
<accession>A0ABU2YGX5</accession>
<gene>
    <name evidence="3" type="primary">meaB</name>
    <name evidence="3" type="ORF">RM697_00690</name>
</gene>
<sequence length="359" mass="39314">MSKKEHKETSALTEINGIIEPESISSSSILDIKNKRKKQPSAQSLINAIIKGDVTALSRAITLIESTNPKHSKKAETIIKGCLAHTKPSKRIGITGVPGVGKSTFIEAFGTYLTGKGHKIAILAIDPSSSLSKGSILGDKTRMDDLVKDSNAFIRPSASGSSLGGVARKTRESIILCEAAGYDTIIIETIGVGQSETAVHSMVDFFLLLKLAGAGDELQGIKRGIIEMADAIVINKADGDNIKRAKTAKVEFNRALHLYPEKDSGWSPKVKLCSALHKKGIEEVWLMFEDYLSKTKANSYFNTRRLEQQKYWLLQTIEDRLKTDFYNRPEFKKGVKAQLCLIEKGETTPFAAAEYLLGL</sequence>
<feature type="domain" description="AAA+ ATPase" evidence="2">
    <location>
        <begin position="88"/>
        <end position="256"/>
    </location>
</feature>
<comment type="similarity">
    <text evidence="1">Belongs to the SIMIBI class G3E GTPase family. ArgK/MeaB subfamily.</text>
</comment>
<keyword evidence="4" id="KW-1185">Reference proteome</keyword>
<evidence type="ECO:0000313" key="3">
    <source>
        <dbReference type="EMBL" id="MDT0557141.1"/>
    </source>
</evidence>
<dbReference type="PANTHER" id="PTHR23408:SF3">
    <property type="entry name" value="METHYLMALONIC ACIDURIA TYPE A PROTEIN, MITOCHONDRIAL"/>
    <property type="match status" value="1"/>
</dbReference>
<dbReference type="Gene3D" id="1.20.5.170">
    <property type="match status" value="1"/>
</dbReference>
<keyword evidence="3" id="KW-0378">Hydrolase</keyword>
<evidence type="ECO:0000256" key="1">
    <source>
        <dbReference type="ARBA" id="ARBA00009625"/>
    </source>
</evidence>
<dbReference type="PANTHER" id="PTHR23408">
    <property type="entry name" value="METHYLMALONYL-COA MUTASE"/>
    <property type="match status" value="1"/>
</dbReference>
<dbReference type="InterPro" id="IPR003593">
    <property type="entry name" value="AAA+_ATPase"/>
</dbReference>
<dbReference type="GO" id="GO:0016787">
    <property type="term" value="F:hydrolase activity"/>
    <property type="evidence" value="ECO:0007669"/>
    <property type="project" value="UniProtKB-KW"/>
</dbReference>
<dbReference type="Gene3D" id="1.10.287.130">
    <property type="match status" value="1"/>
</dbReference>
<evidence type="ECO:0000259" key="2">
    <source>
        <dbReference type="SMART" id="SM00382"/>
    </source>
</evidence>
<organism evidence="3 4">
    <name type="scientific">Microcosmobacter mediterraneus</name>
    <dbReference type="NCBI Taxonomy" id="3075607"/>
    <lineage>
        <taxon>Bacteria</taxon>
        <taxon>Pseudomonadati</taxon>
        <taxon>Bacteroidota</taxon>
        <taxon>Flavobacteriia</taxon>
        <taxon>Flavobacteriales</taxon>
        <taxon>Flavobacteriaceae</taxon>
        <taxon>Microcosmobacter</taxon>
    </lineage>
</organism>
<dbReference type="Proteomes" id="UP001259492">
    <property type="component" value="Unassembled WGS sequence"/>
</dbReference>
<dbReference type="InterPro" id="IPR027417">
    <property type="entry name" value="P-loop_NTPase"/>
</dbReference>
<dbReference type="NCBIfam" id="NF006958">
    <property type="entry name" value="PRK09435.1"/>
    <property type="match status" value="1"/>
</dbReference>
<name>A0ABU2YGX5_9FLAO</name>
<dbReference type="SUPFAM" id="SSF52540">
    <property type="entry name" value="P-loop containing nucleoside triphosphate hydrolases"/>
    <property type="match status" value="1"/>
</dbReference>
<dbReference type="CDD" id="cd03114">
    <property type="entry name" value="MMAA-like"/>
    <property type="match status" value="1"/>
</dbReference>
<proteinExistence type="inferred from homology"/>
<dbReference type="Gene3D" id="3.40.50.300">
    <property type="entry name" value="P-loop containing nucleotide triphosphate hydrolases"/>
    <property type="match status" value="1"/>
</dbReference>